<dbReference type="Pfam" id="PF25482">
    <property type="entry name" value="DUF7905"/>
    <property type="match status" value="1"/>
</dbReference>
<protein>
    <recommendedName>
        <fullName evidence="1">DUF7905 domain-containing protein</fullName>
    </recommendedName>
</protein>
<comment type="caution">
    <text evidence="2">The sequence shown here is derived from an EMBL/GenBank/DDBJ whole genome shotgun (WGS) entry which is preliminary data.</text>
</comment>
<accession>A0A8H5ZJ32</accession>
<dbReference type="Proteomes" id="UP000624244">
    <property type="component" value="Unassembled WGS sequence"/>
</dbReference>
<evidence type="ECO:0000259" key="1">
    <source>
        <dbReference type="Pfam" id="PF25482"/>
    </source>
</evidence>
<dbReference type="AlphaFoldDB" id="A0A8H5ZJ32"/>
<evidence type="ECO:0000313" key="3">
    <source>
        <dbReference type="Proteomes" id="UP000624244"/>
    </source>
</evidence>
<organism evidence="2 3">
    <name type="scientific">Cochliobolus sativus</name>
    <name type="common">Common root rot and spot blotch fungus</name>
    <name type="synonym">Bipolaris sorokiniana</name>
    <dbReference type="NCBI Taxonomy" id="45130"/>
    <lineage>
        <taxon>Eukaryota</taxon>
        <taxon>Fungi</taxon>
        <taxon>Dikarya</taxon>
        <taxon>Ascomycota</taxon>
        <taxon>Pezizomycotina</taxon>
        <taxon>Dothideomycetes</taxon>
        <taxon>Pleosporomycetidae</taxon>
        <taxon>Pleosporales</taxon>
        <taxon>Pleosporineae</taxon>
        <taxon>Pleosporaceae</taxon>
        <taxon>Bipolaris</taxon>
    </lineage>
</organism>
<feature type="domain" description="DUF7905" evidence="1">
    <location>
        <begin position="287"/>
        <end position="610"/>
    </location>
</feature>
<proteinExistence type="predicted"/>
<dbReference type="InterPro" id="IPR057227">
    <property type="entry name" value="DUF7905"/>
</dbReference>
<dbReference type="EMBL" id="WNKQ01000005">
    <property type="protein sequence ID" value="KAF5851483.1"/>
    <property type="molecule type" value="Genomic_DNA"/>
</dbReference>
<evidence type="ECO:0000313" key="2">
    <source>
        <dbReference type="EMBL" id="KAF5851483.1"/>
    </source>
</evidence>
<gene>
    <name evidence="2" type="ORF">GGP41_004323</name>
</gene>
<name>A0A8H5ZJ32_COCSA</name>
<reference evidence="2" key="1">
    <citation type="submission" date="2019-11" db="EMBL/GenBank/DDBJ databases">
        <title>Bipolaris sorokiniana Genome sequencing.</title>
        <authorList>
            <person name="Wang H."/>
        </authorList>
    </citation>
    <scope>NUCLEOTIDE SEQUENCE</scope>
</reference>
<sequence>MDPRKARPPNPTIDQNAFKGKKPNKVISVPVGFRRPTYAREREQIVSDVKASTGCAVIPHWNYKRDQDQSIIYQFDIFGTGTALEKAVRHINQWISKAQTKTKDSSAWAKTPAFDSNKWYYEQVDDMKQRHKQSFKEAPSEDSSLEMMIVRWPAELDDRNIAPRDAFGNKLEFLDALRTRNEVFITLLGNRSSDWQMKIQSHDAANLEVAVEEVKNMIEKIKTEEMGLCSTNMILDDQEGMEVVFRQADTWWPQIENRTSPRFLSSDMMEPPGSFRGQTLHLLELSTIQRSFQLALEAVRHRKGAYDLVIRLGCLSVRSDDIKNEKVEVKYSKGTFLRSINGHLALGVERWLADDTSGQQMLTSLCSSDKLLEPTKSSSYSGYRPDTLEKTRPMFRGMWIFRDPNTSSVDLPRERIRHSERPATSGQTPVTAPPKYILVQVDWTDDNEGSYEKDTPRFYELETGAVGPKQHMDIKLLELGEGRGWHFALESIKPVSAKSMSPLLTRFIEGLRMKHGYNPQSADLFAEWEKSPAVKNYLVTERLIVIYSFGIKETSYKVELARIWHTDRQPVWSLAVRHAEWANRLSELEHLPTGRKANWGNTITSFLPNDGQSSYNTGDEDEDLGLSNLDLGSGVEAPAQDGIRILIDKLLQISAVVSSVKKDEGGVAI</sequence>